<sequence>MSAALIRLLQLASPTLPVGAYTYSQGLEWAVETASVNSEASALAWIGDCLDFGSGRFEAVYLTHMIASWRGEDMHLLAELDADFVASRETAELRAETLQMGYSLSRLLVDLGDFPTRHLAAFTAPSFPLAWSCAAAAWSIPVGDAVSGYLWAWAENQVMAAVKAVPFGQTAGQRLLLQLGRRLHLLAVEAQQTPIELACNYLPAFSIASSRHETQYTRLFRS</sequence>
<evidence type="ECO:0000256" key="1">
    <source>
        <dbReference type="ARBA" id="ARBA00022988"/>
    </source>
</evidence>
<name>A0A1J5SFF5_9ZZZZ</name>
<keyword evidence="2" id="KW-0143">Chaperone</keyword>
<dbReference type="AlphaFoldDB" id="A0A1J5SFF5"/>
<comment type="caution">
    <text evidence="3">The sequence shown here is derived from an EMBL/GenBank/DDBJ whole genome shotgun (WGS) entry which is preliminary data.</text>
</comment>
<dbReference type="HAMAP" id="MF_01385">
    <property type="entry name" value="UreF"/>
    <property type="match status" value="1"/>
</dbReference>
<organism evidence="3">
    <name type="scientific">mine drainage metagenome</name>
    <dbReference type="NCBI Taxonomy" id="410659"/>
    <lineage>
        <taxon>unclassified sequences</taxon>
        <taxon>metagenomes</taxon>
        <taxon>ecological metagenomes</taxon>
    </lineage>
</organism>
<dbReference type="Gene3D" id="1.10.4190.10">
    <property type="entry name" value="Urease accessory protein UreF"/>
    <property type="match status" value="1"/>
</dbReference>
<dbReference type="EMBL" id="MLJW01000112">
    <property type="protein sequence ID" value="OIQ98933.1"/>
    <property type="molecule type" value="Genomic_DNA"/>
</dbReference>
<gene>
    <name evidence="3" type="primary">ureF_2</name>
    <name evidence="3" type="ORF">GALL_190280</name>
</gene>
<dbReference type="PIRSF" id="PIRSF009467">
    <property type="entry name" value="Ureas_acces_UreF"/>
    <property type="match status" value="1"/>
</dbReference>
<evidence type="ECO:0000256" key="2">
    <source>
        <dbReference type="ARBA" id="ARBA00023186"/>
    </source>
</evidence>
<dbReference type="Pfam" id="PF01730">
    <property type="entry name" value="UreF"/>
    <property type="match status" value="1"/>
</dbReference>
<protein>
    <submittedName>
        <fullName evidence="3">Urease accessory protein UreF</fullName>
    </submittedName>
</protein>
<dbReference type="PANTHER" id="PTHR33620:SF1">
    <property type="entry name" value="UREASE ACCESSORY PROTEIN F"/>
    <property type="match status" value="1"/>
</dbReference>
<dbReference type="PANTHER" id="PTHR33620">
    <property type="entry name" value="UREASE ACCESSORY PROTEIN F"/>
    <property type="match status" value="1"/>
</dbReference>
<dbReference type="InterPro" id="IPR038277">
    <property type="entry name" value="UreF_sf"/>
</dbReference>
<keyword evidence="1" id="KW-0996">Nickel insertion</keyword>
<dbReference type="GO" id="GO:0016151">
    <property type="term" value="F:nickel cation binding"/>
    <property type="evidence" value="ECO:0007669"/>
    <property type="project" value="InterPro"/>
</dbReference>
<reference evidence="3" key="1">
    <citation type="submission" date="2016-10" db="EMBL/GenBank/DDBJ databases">
        <title>Sequence of Gallionella enrichment culture.</title>
        <authorList>
            <person name="Poehlein A."/>
            <person name="Muehling M."/>
            <person name="Daniel R."/>
        </authorList>
    </citation>
    <scope>NUCLEOTIDE SEQUENCE</scope>
</reference>
<proteinExistence type="inferred from homology"/>
<evidence type="ECO:0000313" key="3">
    <source>
        <dbReference type="EMBL" id="OIQ98933.1"/>
    </source>
</evidence>
<dbReference type="InterPro" id="IPR002639">
    <property type="entry name" value="UreF"/>
</dbReference>
<accession>A0A1J5SFF5</accession>